<dbReference type="InterPro" id="IPR010375">
    <property type="entry name" value="CdAMP_rec"/>
</dbReference>
<gene>
    <name evidence="1" type="ORF">A4V09_14855</name>
</gene>
<dbReference type="GeneID" id="75054422"/>
<evidence type="ECO:0000313" key="2">
    <source>
        <dbReference type="Proteomes" id="UP000092574"/>
    </source>
</evidence>
<dbReference type="InterPro" id="IPR015867">
    <property type="entry name" value="N-reg_PII/ATP_PRibTrfase_C"/>
</dbReference>
<dbReference type="KEGG" id="byl:A4V09_14855"/>
<proteinExistence type="predicted"/>
<name>A0A1C7IDD3_9FIRM</name>
<protein>
    <submittedName>
        <fullName evidence="1">Transcriptional regulator</fullName>
    </submittedName>
</protein>
<dbReference type="OrthoDB" id="9794275at2"/>
<dbReference type="Pfam" id="PF06153">
    <property type="entry name" value="CdAMP_rec"/>
    <property type="match status" value="1"/>
</dbReference>
<dbReference type="RefSeq" id="WP_018596100.1">
    <property type="nucleotide sequence ID" value="NZ_CP015405.2"/>
</dbReference>
<accession>A0A1C7IDD3</accession>
<dbReference type="SUPFAM" id="SSF54913">
    <property type="entry name" value="GlnB-like"/>
    <property type="match status" value="1"/>
</dbReference>
<dbReference type="InterPro" id="IPR011322">
    <property type="entry name" value="N-reg_PII-like_a/b"/>
</dbReference>
<sequence length="112" mass="12361">MKMIFAIVHKEDEGFVVERLNKERISVTKLASTGGFLRKGNATLMIGTEDDKVEMVLQVIKEECSRRKEMLINPTYSAGTKGPVLGYSAPPVTIDVGGATVFIVNVEQYLKL</sequence>
<dbReference type="Gene3D" id="3.30.70.120">
    <property type="match status" value="1"/>
</dbReference>
<dbReference type="PANTHER" id="PTHR38456:SF1">
    <property type="entry name" value="CYCLIC DI-AMP RECEPTOR A"/>
    <property type="match status" value="1"/>
</dbReference>
<organism evidence="1 2">
    <name type="scientific">Blautia pseudococcoides</name>
    <dbReference type="NCBI Taxonomy" id="1796616"/>
    <lineage>
        <taxon>Bacteria</taxon>
        <taxon>Bacillati</taxon>
        <taxon>Bacillota</taxon>
        <taxon>Clostridia</taxon>
        <taxon>Lachnospirales</taxon>
        <taxon>Lachnospiraceae</taxon>
        <taxon>Blautia</taxon>
    </lineage>
</organism>
<dbReference type="AlphaFoldDB" id="A0A1C7IDD3"/>
<dbReference type="Proteomes" id="UP000092574">
    <property type="component" value="Chromosome"/>
</dbReference>
<dbReference type="EMBL" id="CP015405">
    <property type="protein sequence ID" value="ANU76924.1"/>
    <property type="molecule type" value="Genomic_DNA"/>
</dbReference>
<evidence type="ECO:0000313" key="1">
    <source>
        <dbReference type="EMBL" id="ANU76924.1"/>
    </source>
</evidence>
<keyword evidence="2" id="KW-1185">Reference proteome</keyword>
<dbReference type="PANTHER" id="PTHR38456">
    <property type="entry name" value="CYCLIC DI-AMP RECEPTOR A"/>
    <property type="match status" value="1"/>
</dbReference>
<reference evidence="1" key="1">
    <citation type="submission" date="2017-04" db="EMBL/GenBank/DDBJ databases">
        <title>Complete Genome Sequences of Twelve Strains of a Stable Defined Moderately Diverse Mouse Microbiota 2 (sDMDMm2).</title>
        <authorList>
            <person name="Uchimura Y."/>
            <person name="Wyss M."/>
            <person name="Brugiroux S."/>
            <person name="Limenitakis J.P."/>
            <person name="Stecher B."/>
            <person name="McCoy K.D."/>
            <person name="Macpherson A.J."/>
        </authorList>
    </citation>
    <scope>NUCLEOTIDE SEQUENCE</scope>
    <source>
        <strain evidence="1">YL58</strain>
    </source>
</reference>
<dbReference type="STRING" id="1796616.A4V09_14855"/>